<dbReference type="InterPro" id="IPR001130">
    <property type="entry name" value="TatD-like"/>
</dbReference>
<keyword evidence="2" id="KW-1185">Reference proteome</keyword>
<dbReference type="AlphaFoldDB" id="E0SSK2"/>
<name>E0SSK2_IGNAA</name>
<dbReference type="PANTHER" id="PTHR42206:SF1">
    <property type="entry name" value="METAL-DEPENDENT HYDROLASE"/>
    <property type="match status" value="1"/>
</dbReference>
<proteinExistence type="predicted"/>
<dbReference type="Proteomes" id="UP000001304">
    <property type="component" value="Chromosome"/>
</dbReference>
<dbReference type="HOGENOM" id="CLU_985571_0_0_2"/>
<protein>
    <submittedName>
        <fullName evidence="1">TatD-related deoxyribonuclease</fullName>
    </submittedName>
</protein>
<dbReference type="PANTHER" id="PTHR42206">
    <property type="entry name" value="METAL-DEPENDENT HYDROLASE-RELATED"/>
    <property type="match status" value="1"/>
</dbReference>
<dbReference type="SUPFAM" id="SSF51556">
    <property type="entry name" value="Metallo-dependent hydrolases"/>
    <property type="match status" value="1"/>
</dbReference>
<dbReference type="STRING" id="583356.Igag_1790"/>
<sequence>MKRLLYADGHLHTNPVYGLGAEKILSRFRERGGWFAVLVSLGPHHYGLEENYDGFIKSIEILVNECRIARSIGIKTICIAGIHPADIDKLIGRDRHRGREILELIMKVVDYIAKLIKEDILDGFGEIGRPHYKSLPEAFTLNNIVMRYILNLARDLHAYVHLHLETAGFITVRDIYEVIDMIGVDKTKVFLHHLDVATGIEAEKMDLPFTLPGKYALLREAVRRIKPVYIIESDFIDDPKRPGVSSYPWEIIDNQEKLISEGLADEEYIAKINIDNVVKFYGVSSP</sequence>
<accession>E0SSK2</accession>
<dbReference type="BioCyc" id="IAGG583356:GHAH-1777-MONOMER"/>
<reference evidence="1 2" key="1">
    <citation type="journal article" date="2010" name="Stand. Genomic Sci.">
        <title>Complete genome sequence of Ignisphaera aggregans type strain (AQ1.S1).</title>
        <authorList>
            <person name="Goker M."/>
            <person name="Held B."/>
            <person name="Lapidus A."/>
            <person name="Nolan M."/>
            <person name="Spring S."/>
            <person name="Yasawong M."/>
            <person name="Lucas S."/>
            <person name="Glavina Del Rio T."/>
            <person name="Tice H."/>
            <person name="Cheng J.F."/>
            <person name="Goodwin L."/>
            <person name="Tapia R."/>
            <person name="Pitluck S."/>
            <person name="Liolios K."/>
            <person name="Ivanova N."/>
            <person name="Mavromatis K."/>
            <person name="Mikhailova N."/>
            <person name="Pati A."/>
            <person name="Chen A."/>
            <person name="Palaniappan K."/>
            <person name="Brambilla E."/>
            <person name="Land M."/>
            <person name="Hauser L."/>
            <person name="Chang Y.J."/>
            <person name="Jeffries C.D."/>
            <person name="Brettin T."/>
            <person name="Detter J.C."/>
            <person name="Han C."/>
            <person name="Rohde M."/>
            <person name="Sikorski J."/>
            <person name="Woyke T."/>
            <person name="Bristow J."/>
            <person name="Eisen J.A."/>
            <person name="Markowitz V."/>
            <person name="Hugenholtz P."/>
            <person name="Kyrpides N.C."/>
            <person name="Klenk H.P."/>
        </authorList>
    </citation>
    <scope>NUCLEOTIDE SEQUENCE [LARGE SCALE GENOMIC DNA]</scope>
    <source>
        <strain evidence="2">DSM 17230 / JCM 13409 / AQ1.S1</strain>
    </source>
</reference>
<evidence type="ECO:0000313" key="1">
    <source>
        <dbReference type="EMBL" id="ADM28587.1"/>
    </source>
</evidence>
<dbReference type="InterPro" id="IPR032466">
    <property type="entry name" value="Metal_Hydrolase"/>
</dbReference>
<dbReference type="GO" id="GO:0016788">
    <property type="term" value="F:hydrolase activity, acting on ester bonds"/>
    <property type="evidence" value="ECO:0007669"/>
    <property type="project" value="InterPro"/>
</dbReference>
<dbReference type="EMBL" id="CP002098">
    <property type="protein sequence ID" value="ADM28587.1"/>
    <property type="molecule type" value="Genomic_DNA"/>
</dbReference>
<organism evidence="1 2">
    <name type="scientific">Ignisphaera aggregans (strain DSM 17230 / JCM 13409 / AQ1.S1)</name>
    <dbReference type="NCBI Taxonomy" id="583356"/>
    <lineage>
        <taxon>Archaea</taxon>
        <taxon>Thermoproteota</taxon>
        <taxon>Thermoprotei</taxon>
        <taxon>Desulfurococcales</taxon>
        <taxon>Desulfurococcaceae</taxon>
        <taxon>Ignisphaera</taxon>
    </lineage>
</organism>
<dbReference type="InterPro" id="IPR011589">
    <property type="entry name" value="UCP004961"/>
</dbReference>
<gene>
    <name evidence="1" type="ordered locus">Igag_1790</name>
</gene>
<evidence type="ECO:0000313" key="2">
    <source>
        <dbReference type="Proteomes" id="UP000001304"/>
    </source>
</evidence>
<dbReference type="KEGG" id="iag:Igag_1790"/>
<dbReference type="Pfam" id="PF01026">
    <property type="entry name" value="TatD_DNase"/>
    <property type="match status" value="1"/>
</dbReference>
<dbReference type="Gene3D" id="3.20.20.140">
    <property type="entry name" value="Metal-dependent hydrolases"/>
    <property type="match status" value="1"/>
</dbReference>